<organism evidence="2">
    <name type="scientific">Dichomitus squalens</name>
    <dbReference type="NCBI Taxonomy" id="114155"/>
    <lineage>
        <taxon>Eukaryota</taxon>
        <taxon>Fungi</taxon>
        <taxon>Dikarya</taxon>
        <taxon>Basidiomycota</taxon>
        <taxon>Agaricomycotina</taxon>
        <taxon>Agaricomycetes</taxon>
        <taxon>Polyporales</taxon>
        <taxon>Polyporaceae</taxon>
        <taxon>Dichomitus</taxon>
    </lineage>
</organism>
<feature type="compositionally biased region" description="Pro residues" evidence="1">
    <location>
        <begin position="101"/>
        <end position="113"/>
    </location>
</feature>
<proteinExistence type="predicted"/>
<evidence type="ECO:0000256" key="1">
    <source>
        <dbReference type="SAM" id="MobiDB-lite"/>
    </source>
</evidence>
<protein>
    <submittedName>
        <fullName evidence="2">Uncharacterized protein</fullName>
    </submittedName>
</protein>
<dbReference type="AlphaFoldDB" id="A0A4Q9MJ65"/>
<evidence type="ECO:0000313" key="2">
    <source>
        <dbReference type="EMBL" id="TBU27594.1"/>
    </source>
</evidence>
<name>A0A4Q9MJ65_9APHY</name>
<sequence length="234" mass="24844">MSHIDPTSIVSKLDVLLKEDPDPSIEMAEIWAESLGDDVHPEHILTYAFLRRASSRQYSVDEKRVAGLSADVHTPSSAPAAPDILASGSSSGPSDYQPVQGSPPSPCQSPLPSLPLHEPSGDSTGHLTPAMNLSSLLLIQPSSAPPKVEEATLEGALNEAESLFQTVRPSGCAASHTTSFPQQLVILPEELAQGLRAAPLESVSRHDSEIPKTFADFTRWLQQLNANAGIATLS</sequence>
<feature type="region of interest" description="Disordered" evidence="1">
    <location>
        <begin position="71"/>
        <end position="129"/>
    </location>
</feature>
<dbReference type="OrthoDB" id="2799385at2759"/>
<dbReference type="Proteomes" id="UP000292957">
    <property type="component" value="Unassembled WGS sequence"/>
</dbReference>
<accession>A0A4Q9MJ65</accession>
<gene>
    <name evidence="2" type="ORF">BD311DRAFT_778817</name>
</gene>
<dbReference type="EMBL" id="ML143430">
    <property type="protein sequence ID" value="TBU27594.1"/>
    <property type="molecule type" value="Genomic_DNA"/>
</dbReference>
<reference evidence="2" key="1">
    <citation type="submission" date="2019-01" db="EMBL/GenBank/DDBJ databases">
        <title>Draft genome sequences of three monokaryotic isolates of the white-rot basidiomycete fungus Dichomitus squalens.</title>
        <authorList>
            <consortium name="DOE Joint Genome Institute"/>
            <person name="Lopez S.C."/>
            <person name="Andreopoulos B."/>
            <person name="Pangilinan J."/>
            <person name="Lipzen A."/>
            <person name="Riley R."/>
            <person name="Ahrendt S."/>
            <person name="Ng V."/>
            <person name="Barry K."/>
            <person name="Daum C."/>
            <person name="Grigoriev I.V."/>
            <person name="Hilden K.S."/>
            <person name="Makela M.R."/>
            <person name="de Vries R.P."/>
        </authorList>
    </citation>
    <scope>NUCLEOTIDE SEQUENCE [LARGE SCALE GENOMIC DNA]</scope>
    <source>
        <strain evidence="2">OM18370.1</strain>
    </source>
</reference>